<dbReference type="AlphaFoldDB" id="A0A1X7EKH7"/>
<dbReference type="PROSITE" id="PS50885">
    <property type="entry name" value="HAMP"/>
    <property type="match status" value="1"/>
</dbReference>
<organism evidence="4 5">
    <name type="scientific">Desulfovibrio gilichinskyi</name>
    <dbReference type="NCBI Taxonomy" id="1519643"/>
    <lineage>
        <taxon>Bacteria</taxon>
        <taxon>Pseudomonadati</taxon>
        <taxon>Thermodesulfobacteriota</taxon>
        <taxon>Desulfovibrionia</taxon>
        <taxon>Desulfovibrionales</taxon>
        <taxon>Desulfovibrionaceae</taxon>
        <taxon>Desulfovibrio</taxon>
    </lineage>
</organism>
<dbReference type="GO" id="GO:0016020">
    <property type="term" value="C:membrane"/>
    <property type="evidence" value="ECO:0007669"/>
    <property type="project" value="InterPro"/>
</dbReference>
<dbReference type="Proteomes" id="UP000192906">
    <property type="component" value="Unassembled WGS sequence"/>
</dbReference>
<dbReference type="SUPFAM" id="SSF158472">
    <property type="entry name" value="HAMP domain-like"/>
    <property type="match status" value="1"/>
</dbReference>
<proteinExistence type="predicted"/>
<dbReference type="GO" id="GO:0007165">
    <property type="term" value="P:signal transduction"/>
    <property type="evidence" value="ECO:0007669"/>
    <property type="project" value="InterPro"/>
</dbReference>
<evidence type="ECO:0000313" key="4">
    <source>
        <dbReference type="EMBL" id="SMF35123.1"/>
    </source>
</evidence>
<dbReference type="GO" id="GO:0016791">
    <property type="term" value="F:phosphatase activity"/>
    <property type="evidence" value="ECO:0007669"/>
    <property type="project" value="TreeGrafter"/>
</dbReference>
<gene>
    <name evidence="4" type="ORF">SAMN06295933_3046</name>
</gene>
<dbReference type="Gene3D" id="6.10.340.10">
    <property type="match status" value="1"/>
</dbReference>
<keyword evidence="1" id="KW-0378">Hydrolase</keyword>
<feature type="domain" description="HAMP" evidence="3">
    <location>
        <begin position="414"/>
        <end position="466"/>
    </location>
</feature>
<dbReference type="Pfam" id="PF07228">
    <property type="entry name" value="SpoIIE"/>
    <property type="match status" value="1"/>
</dbReference>
<dbReference type="RefSeq" id="WP_085103738.1">
    <property type="nucleotide sequence ID" value="NZ_FWZU01000005.1"/>
</dbReference>
<protein>
    <submittedName>
        <fullName evidence="4">Sigma-B regulation protein RsbU (Phosphoserine phosphatase)</fullName>
    </submittedName>
</protein>
<evidence type="ECO:0000313" key="5">
    <source>
        <dbReference type="Proteomes" id="UP000192906"/>
    </source>
</evidence>
<dbReference type="OrthoDB" id="343514at2"/>
<dbReference type="STRING" id="1519643.SAMN06295933_3046"/>
<keyword evidence="5" id="KW-1185">Reference proteome</keyword>
<dbReference type="Pfam" id="PF00672">
    <property type="entry name" value="HAMP"/>
    <property type="match status" value="1"/>
</dbReference>
<dbReference type="InterPro" id="IPR052016">
    <property type="entry name" value="Bact_Sigma-Reg"/>
</dbReference>
<accession>A0A1X7EKH7</accession>
<dbReference type="EMBL" id="FWZU01000005">
    <property type="protein sequence ID" value="SMF35123.1"/>
    <property type="molecule type" value="Genomic_DNA"/>
</dbReference>
<dbReference type="PANTHER" id="PTHR43156:SF2">
    <property type="entry name" value="STAGE II SPORULATION PROTEIN E"/>
    <property type="match status" value="1"/>
</dbReference>
<dbReference type="PANTHER" id="PTHR43156">
    <property type="entry name" value="STAGE II SPORULATION PROTEIN E-RELATED"/>
    <property type="match status" value="1"/>
</dbReference>
<dbReference type="InterPro" id="IPR001932">
    <property type="entry name" value="PPM-type_phosphatase-like_dom"/>
</dbReference>
<dbReference type="SMART" id="SM00331">
    <property type="entry name" value="PP2C_SIG"/>
    <property type="match status" value="1"/>
</dbReference>
<evidence type="ECO:0000259" key="3">
    <source>
        <dbReference type="PROSITE" id="PS50885"/>
    </source>
</evidence>
<reference evidence="5" key="1">
    <citation type="submission" date="2017-04" db="EMBL/GenBank/DDBJ databases">
        <authorList>
            <person name="Varghese N."/>
            <person name="Submissions S."/>
        </authorList>
    </citation>
    <scope>NUCLEOTIDE SEQUENCE [LARGE SCALE GENOMIC DNA]</scope>
    <source>
        <strain evidence="5">K3S</strain>
    </source>
</reference>
<dbReference type="InterPro" id="IPR003660">
    <property type="entry name" value="HAMP_dom"/>
</dbReference>
<sequence length="712" mass="78418">MKIRFKLLLLLLLVSIVPLVAVQTGVLESLHSLSEEIGGEVRSELVNKSSVELKRLVEDHARVLSKQRKIVELNLQQLSAELTAWIEEGTMFVPPEILIGISAQDAESENERLQQKYGQPDFVMHGESGINFNYLGYDSGRHGTADRIIPQRSTDVIFPLFKTIENRNPDLALWIEANFISGESLTYPARYTGMSMGRMMNAPQPQAASIIPENLLPAWSLPKKDPVTGRTVLTASLAIIVHGNIVGSVSIDVPLGTLLSGNNHLNMFSHNIDSMLVRIESNTDSTNDVEIVAKEISGTGSKTMMHMWEPPTVQTMLSSSDSVLFSKFKDLLKERKSGVISMPYKGRDSIWAFSSPDKRGISLVLILLHDDVVKPAENAKKFVTSVISQQYRNTSLVLVAVVLLVSVIAFMLSRRFTKNILILAKGVKRIASGDFAAKVEISNADEIGELADNFNKMVPSLQEHIEIKSALDVAMEVQTNLLPQSSPELSGYDIHGESRYCDELGGDYFDYIKPYADQDNIRFAVGDVSGHGVSAAMLMGSIRGYVRARSLSRGTLGEVLIDVNKLVAEDTCKTAQFMTMVMVELDPLKNELRWVRAGHDPALIFDPGQDDFTQLEGDGIALGAVAEATYAESCCFDLDAGQILILGTDGIWEASNGDGEFFGKERLWRVVNSAKDLPAKVLVKTIFDAVHTFTGRSKQEDDLTVVVVKRNN</sequence>
<feature type="coiled-coil region" evidence="2">
    <location>
        <begin position="61"/>
        <end position="88"/>
    </location>
</feature>
<dbReference type="SUPFAM" id="SSF81606">
    <property type="entry name" value="PP2C-like"/>
    <property type="match status" value="1"/>
</dbReference>
<dbReference type="InterPro" id="IPR036457">
    <property type="entry name" value="PPM-type-like_dom_sf"/>
</dbReference>
<keyword evidence="2" id="KW-0175">Coiled coil</keyword>
<evidence type="ECO:0000256" key="2">
    <source>
        <dbReference type="SAM" id="Coils"/>
    </source>
</evidence>
<name>A0A1X7EKH7_9BACT</name>
<dbReference type="Gene3D" id="3.60.40.10">
    <property type="entry name" value="PPM-type phosphatase domain"/>
    <property type="match status" value="1"/>
</dbReference>
<dbReference type="SMART" id="SM00304">
    <property type="entry name" value="HAMP"/>
    <property type="match status" value="1"/>
</dbReference>
<evidence type="ECO:0000256" key="1">
    <source>
        <dbReference type="ARBA" id="ARBA00022801"/>
    </source>
</evidence>
<dbReference type="CDD" id="cd06225">
    <property type="entry name" value="HAMP"/>
    <property type="match status" value="1"/>
</dbReference>